<dbReference type="GO" id="GO:0006508">
    <property type="term" value="P:proteolysis"/>
    <property type="evidence" value="ECO:0007669"/>
    <property type="project" value="InterPro"/>
</dbReference>
<dbReference type="SUPFAM" id="SSF51556">
    <property type="entry name" value="Metallo-dependent hydrolases"/>
    <property type="match status" value="1"/>
</dbReference>
<dbReference type="RefSeq" id="WP_088562522.1">
    <property type="nucleotide sequence ID" value="NZ_FYEH01000014.1"/>
</dbReference>
<dbReference type="Pfam" id="PF01244">
    <property type="entry name" value="Peptidase_M19"/>
    <property type="match status" value="1"/>
</dbReference>
<dbReference type="InterPro" id="IPR032466">
    <property type="entry name" value="Metal_Hydrolase"/>
</dbReference>
<dbReference type="GO" id="GO:0070573">
    <property type="term" value="F:metallodipeptidase activity"/>
    <property type="evidence" value="ECO:0007669"/>
    <property type="project" value="InterPro"/>
</dbReference>
<name>A0A212RTD6_9PROT</name>
<sequence length="341" mass="36612">MTDLPEHDAELKAAASRLHADALVWDAHACLPLHPDATIMALRRHQASGASFVSVNIGMDMNPLEQIMPVIAAFRAQIKAAPELFIQVRGVDDIVRAKAEGKLAVAFDLEGGIPLCDRPEMVQLFYDLGVRQIHLAYNRNNALGGGCYDEDVPLTPLGRRIVEAVHAAGMLMDCSHTGYRTSLDIMGLGLGPVLFTHANPRAVHDDGRNIKDEQILAAVATGGLVCVNGVGRFLTDPQGGTASLVDCIDYLSELVGPTSIGLGIDYSYPLNGLDDDPPGLDKAYWWPPAHGYGGGVSGIRIATPEQLPQITETLLRRGYGEPDIRAILGGNMLALAARVWR</sequence>
<dbReference type="Proteomes" id="UP000197065">
    <property type="component" value="Unassembled WGS sequence"/>
</dbReference>
<dbReference type="PANTHER" id="PTHR10443:SF12">
    <property type="entry name" value="DIPEPTIDASE"/>
    <property type="match status" value="1"/>
</dbReference>
<dbReference type="PANTHER" id="PTHR10443">
    <property type="entry name" value="MICROSOMAL DIPEPTIDASE"/>
    <property type="match status" value="1"/>
</dbReference>
<evidence type="ECO:0000313" key="1">
    <source>
        <dbReference type="EMBL" id="SNB75773.1"/>
    </source>
</evidence>
<protein>
    <submittedName>
        <fullName evidence="1">Membrane dipeptidase</fullName>
    </submittedName>
</protein>
<dbReference type="AlphaFoldDB" id="A0A212RTD6"/>
<gene>
    <name evidence="1" type="ORF">SAMN07250955_1149</name>
</gene>
<dbReference type="PROSITE" id="PS51365">
    <property type="entry name" value="RENAL_DIPEPTIDASE_2"/>
    <property type="match status" value="1"/>
</dbReference>
<dbReference type="EMBL" id="FYEH01000014">
    <property type="protein sequence ID" value="SNB75773.1"/>
    <property type="molecule type" value="Genomic_DNA"/>
</dbReference>
<dbReference type="OrthoDB" id="9804920at2"/>
<proteinExistence type="predicted"/>
<dbReference type="Gene3D" id="3.20.20.140">
    <property type="entry name" value="Metal-dependent hydrolases"/>
    <property type="match status" value="1"/>
</dbReference>
<accession>A0A212RTD6</accession>
<evidence type="ECO:0000313" key="2">
    <source>
        <dbReference type="Proteomes" id="UP000197065"/>
    </source>
</evidence>
<organism evidence="1 2">
    <name type="scientific">Arboricoccus pini</name>
    <dbReference type="NCBI Taxonomy" id="1963835"/>
    <lineage>
        <taxon>Bacteria</taxon>
        <taxon>Pseudomonadati</taxon>
        <taxon>Pseudomonadota</taxon>
        <taxon>Alphaproteobacteria</taxon>
        <taxon>Geminicoccales</taxon>
        <taxon>Geminicoccaceae</taxon>
        <taxon>Arboricoccus</taxon>
    </lineage>
</organism>
<keyword evidence="2" id="KW-1185">Reference proteome</keyword>
<reference evidence="1 2" key="1">
    <citation type="submission" date="2017-06" db="EMBL/GenBank/DDBJ databases">
        <authorList>
            <person name="Kim H.J."/>
            <person name="Triplett B.A."/>
        </authorList>
    </citation>
    <scope>NUCLEOTIDE SEQUENCE [LARGE SCALE GENOMIC DNA]</scope>
    <source>
        <strain evidence="1 2">B29T1</strain>
    </source>
</reference>
<dbReference type="InterPro" id="IPR008257">
    <property type="entry name" value="Pept_M19"/>
</dbReference>